<evidence type="ECO:0000256" key="6">
    <source>
        <dbReference type="RuleBase" id="RU004466"/>
    </source>
</evidence>
<protein>
    <submittedName>
        <fullName evidence="7">Polyprenyl synthase</fullName>
    </submittedName>
</protein>
<evidence type="ECO:0000256" key="5">
    <source>
        <dbReference type="ARBA" id="ARBA00022842"/>
    </source>
</evidence>
<gene>
    <name evidence="7" type="ORF">BKD89_01020</name>
</gene>
<proteinExistence type="inferred from homology"/>
<dbReference type="EMBL" id="CP017686">
    <property type="protein sequence ID" value="AYQ54404.1"/>
    <property type="molecule type" value="Genomic_DNA"/>
</dbReference>
<evidence type="ECO:0000256" key="3">
    <source>
        <dbReference type="ARBA" id="ARBA00022679"/>
    </source>
</evidence>
<dbReference type="Proteomes" id="UP000273278">
    <property type="component" value="Chromosome"/>
</dbReference>
<dbReference type="RefSeq" id="WP_015504113.1">
    <property type="nucleotide sequence ID" value="NZ_CAYARP010000036.1"/>
</dbReference>
<dbReference type="PROSITE" id="PS00723">
    <property type="entry name" value="POLYPRENYL_SYNTHASE_1"/>
    <property type="match status" value="1"/>
</dbReference>
<dbReference type="OMA" id="AWAEFGY"/>
<dbReference type="PANTHER" id="PTHR12001">
    <property type="entry name" value="GERANYLGERANYL PYROPHOSPHATE SYNTHASE"/>
    <property type="match status" value="1"/>
</dbReference>
<dbReference type="InterPro" id="IPR000092">
    <property type="entry name" value="Polyprenyl_synt"/>
</dbReference>
<comment type="similarity">
    <text evidence="2 6">Belongs to the FPP/GGPP synthase family.</text>
</comment>
<dbReference type="GeneID" id="38292273"/>
<dbReference type="GO" id="GO:0008299">
    <property type="term" value="P:isoprenoid biosynthetic process"/>
    <property type="evidence" value="ECO:0007669"/>
    <property type="project" value="InterPro"/>
</dbReference>
<comment type="cofactor">
    <cofactor evidence="1">
        <name>Mg(2+)</name>
        <dbReference type="ChEBI" id="CHEBI:18420"/>
    </cofactor>
</comment>
<evidence type="ECO:0000256" key="2">
    <source>
        <dbReference type="ARBA" id="ARBA00006706"/>
    </source>
</evidence>
<dbReference type="GO" id="GO:0046872">
    <property type="term" value="F:metal ion binding"/>
    <property type="evidence" value="ECO:0007669"/>
    <property type="project" value="UniProtKB-KW"/>
</dbReference>
<dbReference type="PANTHER" id="PTHR12001:SF69">
    <property type="entry name" value="ALL TRANS-POLYPRENYL-DIPHOSPHATE SYNTHASE PDSS1"/>
    <property type="match status" value="1"/>
</dbReference>
<evidence type="ECO:0000313" key="7">
    <source>
        <dbReference type="EMBL" id="AYQ54404.1"/>
    </source>
</evidence>
<accession>A0A3G3IFR8</accession>
<sequence length="302" mass="32869">MSDATNSENAELTEMCQYVLRNHGKRIRPAMCILSYYVCGGKDAKKAIDVGASIELIHNATLIHDDINDQGDLRRGAKALYKEYTIGKSIVAGDYLFALGFRLLGASTDSIIDYIVDAASGLAAGEFSQKKYERNVVVDESEYMKIIGGKTARLIECAGKCGSYLAHSDAEDIDKIGQFAYNAGLAFQIIDDVLDVAGDESSTGKRVGNDIVEGKPTLPIIYAMEDPVVGSRVKEIFTNPNSTYDDAAECISLIKKTDSIARCREKARAIADEAKASLGFAPDSVYKRSLIGLIDFFVSRDR</sequence>
<evidence type="ECO:0000256" key="4">
    <source>
        <dbReference type="ARBA" id="ARBA00022723"/>
    </source>
</evidence>
<dbReference type="GO" id="GO:0004659">
    <property type="term" value="F:prenyltransferase activity"/>
    <property type="evidence" value="ECO:0007669"/>
    <property type="project" value="InterPro"/>
</dbReference>
<dbReference type="InterPro" id="IPR008949">
    <property type="entry name" value="Isoprenoid_synthase_dom_sf"/>
</dbReference>
<name>A0A3G3IFR8_9ARCH</name>
<keyword evidence="3 6" id="KW-0808">Transferase</keyword>
<keyword evidence="4" id="KW-0479">Metal-binding</keyword>
<dbReference type="SUPFAM" id="SSF48576">
    <property type="entry name" value="Terpenoid synthases"/>
    <property type="match status" value="1"/>
</dbReference>
<dbReference type="Pfam" id="PF00348">
    <property type="entry name" value="polyprenyl_synt"/>
    <property type="match status" value="1"/>
</dbReference>
<dbReference type="AlphaFoldDB" id="A0A3G3IFR8"/>
<dbReference type="InterPro" id="IPR033749">
    <property type="entry name" value="Polyprenyl_synt_CS"/>
</dbReference>
<keyword evidence="5" id="KW-0460">Magnesium</keyword>
<evidence type="ECO:0000256" key="1">
    <source>
        <dbReference type="ARBA" id="ARBA00001946"/>
    </source>
</evidence>
<reference evidence="7 8" key="1">
    <citation type="submission" date="2016-10" db="EMBL/GenBank/DDBJ databases">
        <title>Complete genome of the TMA-utilizing, human hosted archaeon Methanomethylophilus alvus Gen. nov, sp. nov., strain Mx-05, derived from a pure culture.</title>
        <authorList>
            <person name="Brugere J.-F."/>
            <person name="Ben Hania W."/>
            <person name="Chaudhary P.P."/>
            <person name="Gaci N."/>
            <person name="Borrel G."/>
            <person name="Cao Van Tuat L."/>
            <person name="Fardeau M.-L."/>
            <person name="Harris H.M.B."/>
            <person name="O'Toole P.W."/>
            <person name="Ollivier B."/>
        </authorList>
    </citation>
    <scope>NUCLEOTIDE SEQUENCE [LARGE SCALE GENOMIC DNA]</scope>
    <source>
        <strain evidence="7 8">Mx-05</strain>
    </source>
</reference>
<dbReference type="SFLD" id="SFLDS00005">
    <property type="entry name" value="Isoprenoid_Synthase_Type_I"/>
    <property type="match status" value="1"/>
</dbReference>
<dbReference type="Gene3D" id="1.10.600.10">
    <property type="entry name" value="Farnesyl Diphosphate Synthase"/>
    <property type="match status" value="1"/>
</dbReference>
<organism evidence="7 8">
    <name type="scientific">Methanomethylophilus alvi</name>
    <dbReference type="NCBI Taxonomy" id="1291540"/>
    <lineage>
        <taxon>Archaea</taxon>
        <taxon>Methanobacteriati</taxon>
        <taxon>Thermoplasmatota</taxon>
        <taxon>Thermoplasmata</taxon>
        <taxon>Methanomassiliicoccales</taxon>
        <taxon>Methanomethylophilaceae</taxon>
        <taxon>Methanomethylophilus</taxon>
    </lineage>
</organism>
<evidence type="ECO:0000313" key="8">
    <source>
        <dbReference type="Proteomes" id="UP000273278"/>
    </source>
</evidence>
<dbReference type="CDD" id="cd00685">
    <property type="entry name" value="Trans_IPPS_HT"/>
    <property type="match status" value="1"/>
</dbReference>